<keyword evidence="1" id="KW-0472">Membrane</keyword>
<dbReference type="GO" id="GO:0003824">
    <property type="term" value="F:catalytic activity"/>
    <property type="evidence" value="ECO:0007669"/>
    <property type="project" value="InterPro"/>
</dbReference>
<dbReference type="Pfam" id="PF03372">
    <property type="entry name" value="Exo_endo_phos"/>
    <property type="match status" value="1"/>
</dbReference>
<comment type="caution">
    <text evidence="3">The sequence shown here is derived from an EMBL/GenBank/DDBJ whole genome shotgun (WGS) entry which is preliminary data.</text>
</comment>
<dbReference type="EMBL" id="RFFJ01000064">
    <property type="protein sequence ID" value="RMI39985.1"/>
    <property type="molecule type" value="Genomic_DNA"/>
</dbReference>
<keyword evidence="1" id="KW-1133">Transmembrane helix</keyword>
<feature type="transmembrane region" description="Helical" evidence="1">
    <location>
        <begin position="88"/>
        <end position="108"/>
    </location>
</feature>
<sequence>PLVAPAATLGLAVLPPVLRRALAVPMGVGRGPQFDLALAGLGTGASCVLLALAYELRLLPWAFALLLAVALAARATRTAAAQPPLARAFTPVVVAVLLLAWPPLAGALRSGPEPLPTDTAGGMYRLLTWNVHAAVDQGGELTPDAIRAVIEDSGAQVVVLQEVPRGTPLAGGLDLVTFLERRLDVTSVWAPGADDRFGNLILTSLPVVDRETRELPRAGGDMDRSFASVTVRLTDGETARVVGTHLHGGSSPAPRLAQLGPLLGETADDPTAVLAGDLNARPDSREIETLEAAGLRSAQDEAGDPSLDTAVSPPRRVDWIFGASEVAFGDFELIETTASDHLPLAVTVFLE</sequence>
<dbReference type="InterPro" id="IPR036691">
    <property type="entry name" value="Endo/exonu/phosph_ase_sf"/>
</dbReference>
<dbReference type="PANTHER" id="PTHR14859">
    <property type="entry name" value="CALCOFLUOR WHITE HYPERSENSITIVE PROTEIN PRECURSOR"/>
    <property type="match status" value="1"/>
</dbReference>
<name>A0A3M2LVD8_9ACTN</name>
<evidence type="ECO:0000313" key="3">
    <source>
        <dbReference type="EMBL" id="RMI39985.1"/>
    </source>
</evidence>
<feature type="non-terminal residue" evidence="3">
    <location>
        <position position="1"/>
    </location>
</feature>
<dbReference type="AlphaFoldDB" id="A0A3M2LVD8"/>
<dbReference type="Proteomes" id="UP000278673">
    <property type="component" value="Unassembled WGS sequence"/>
</dbReference>
<dbReference type="InterPro" id="IPR051916">
    <property type="entry name" value="GPI-anchor_lipid_remodeler"/>
</dbReference>
<dbReference type="RefSeq" id="WP_199742351.1">
    <property type="nucleotide sequence ID" value="NZ_RFFJ01000064.1"/>
</dbReference>
<dbReference type="InterPro" id="IPR005135">
    <property type="entry name" value="Endo/exonuclease/phosphatase"/>
</dbReference>
<organism evidence="3 4">
    <name type="scientific">Streptomyces triticirhizae</name>
    <dbReference type="NCBI Taxonomy" id="2483353"/>
    <lineage>
        <taxon>Bacteria</taxon>
        <taxon>Bacillati</taxon>
        <taxon>Actinomycetota</taxon>
        <taxon>Actinomycetes</taxon>
        <taxon>Kitasatosporales</taxon>
        <taxon>Streptomycetaceae</taxon>
        <taxon>Streptomyces</taxon>
    </lineage>
</organism>
<accession>A0A3M2LVD8</accession>
<gene>
    <name evidence="3" type="ORF">EBN88_13615</name>
</gene>
<evidence type="ECO:0000313" key="4">
    <source>
        <dbReference type="Proteomes" id="UP000278673"/>
    </source>
</evidence>
<feature type="transmembrane region" description="Helical" evidence="1">
    <location>
        <begin position="58"/>
        <end position="76"/>
    </location>
</feature>
<evidence type="ECO:0000256" key="1">
    <source>
        <dbReference type="SAM" id="Phobius"/>
    </source>
</evidence>
<feature type="domain" description="Endonuclease/exonuclease/phosphatase" evidence="2">
    <location>
        <begin position="127"/>
        <end position="341"/>
    </location>
</feature>
<protein>
    <recommendedName>
        <fullName evidence="2">Endonuclease/exonuclease/phosphatase domain-containing protein</fullName>
    </recommendedName>
</protein>
<dbReference type="PANTHER" id="PTHR14859:SF15">
    <property type="entry name" value="ENDONUCLEASE_EXONUCLEASE_PHOSPHATASE DOMAIN-CONTAINING PROTEIN"/>
    <property type="match status" value="1"/>
</dbReference>
<keyword evidence="4" id="KW-1185">Reference proteome</keyword>
<dbReference type="GO" id="GO:0006506">
    <property type="term" value="P:GPI anchor biosynthetic process"/>
    <property type="evidence" value="ECO:0007669"/>
    <property type="project" value="TreeGrafter"/>
</dbReference>
<evidence type="ECO:0000259" key="2">
    <source>
        <dbReference type="Pfam" id="PF03372"/>
    </source>
</evidence>
<reference evidence="3 4" key="1">
    <citation type="submission" date="2018-10" db="EMBL/GenBank/DDBJ databases">
        <title>Isolation, diversity and antifungal activity of actinobacteria from wheat.</title>
        <authorList>
            <person name="Han C."/>
        </authorList>
    </citation>
    <scope>NUCLEOTIDE SEQUENCE [LARGE SCALE GENOMIC DNA]</scope>
    <source>
        <strain evidence="3 4">NEAU-YY642</strain>
    </source>
</reference>
<dbReference type="Gene3D" id="3.60.10.10">
    <property type="entry name" value="Endonuclease/exonuclease/phosphatase"/>
    <property type="match status" value="1"/>
</dbReference>
<proteinExistence type="predicted"/>
<keyword evidence="1" id="KW-0812">Transmembrane</keyword>
<dbReference type="GO" id="GO:0016020">
    <property type="term" value="C:membrane"/>
    <property type="evidence" value="ECO:0007669"/>
    <property type="project" value="GOC"/>
</dbReference>
<dbReference type="SUPFAM" id="SSF56219">
    <property type="entry name" value="DNase I-like"/>
    <property type="match status" value="1"/>
</dbReference>